<dbReference type="Proteomes" id="UP000472277">
    <property type="component" value="Chromosome 34"/>
</dbReference>
<reference evidence="3" key="1">
    <citation type="submission" date="2025-08" db="UniProtKB">
        <authorList>
            <consortium name="Ensembl"/>
        </authorList>
    </citation>
    <scope>IDENTIFICATION</scope>
</reference>
<feature type="coiled-coil region" evidence="1">
    <location>
        <begin position="101"/>
        <end position="139"/>
    </location>
</feature>
<evidence type="ECO:0000256" key="1">
    <source>
        <dbReference type="SAM" id="Coils"/>
    </source>
</evidence>
<dbReference type="InParanoid" id="A0A674EVA4"/>
<name>A0A674EVA4_SALTR</name>
<proteinExistence type="predicted"/>
<evidence type="ECO:0000256" key="2">
    <source>
        <dbReference type="SAM" id="MobiDB-lite"/>
    </source>
</evidence>
<keyword evidence="4" id="KW-1185">Reference proteome</keyword>
<dbReference type="InterPro" id="IPR034607">
    <property type="entry name" value="CCDC127"/>
</dbReference>
<dbReference type="PANTHER" id="PTHR31958:SF2">
    <property type="entry name" value="COILED-COIL DOMAIN-CONTAINING PROTEIN 127"/>
    <property type="match status" value="1"/>
</dbReference>
<evidence type="ECO:0000313" key="4">
    <source>
        <dbReference type="Proteomes" id="UP000472277"/>
    </source>
</evidence>
<dbReference type="OMA" id="WCAISNI"/>
<organism evidence="3 4">
    <name type="scientific">Salmo trutta</name>
    <name type="common">Brown trout</name>
    <dbReference type="NCBI Taxonomy" id="8032"/>
    <lineage>
        <taxon>Eukaryota</taxon>
        <taxon>Metazoa</taxon>
        <taxon>Chordata</taxon>
        <taxon>Craniata</taxon>
        <taxon>Vertebrata</taxon>
        <taxon>Euteleostomi</taxon>
        <taxon>Actinopterygii</taxon>
        <taxon>Neopterygii</taxon>
        <taxon>Teleostei</taxon>
        <taxon>Protacanthopterygii</taxon>
        <taxon>Salmoniformes</taxon>
        <taxon>Salmonidae</taxon>
        <taxon>Salmoninae</taxon>
        <taxon>Salmo</taxon>
    </lineage>
</organism>
<protein>
    <submittedName>
        <fullName evidence="3">Uncharacterized protein</fullName>
    </submittedName>
</protein>
<sequence>MDNIQLAGFSVHQPDTTATPGKTRGGGLGLFVSNSWCAISNIKEVSGRSGGNGNKWNYALLTPYWWSHRGRSDKCFQAIRDDIELKYKETLRENQRETVHLEKEKNRVQGYRQAIASQSQQLMEECRRLSQEQESLTGEKSRLLQTGGARALFHMVKEGLVKSQEAGNGDGRAGRERALAQLDIEAGFKDIFKNDLHCAQSLNMDKRKNDSLSSDAAGHTTETQESRGHVVGNTV</sequence>
<evidence type="ECO:0000313" key="3">
    <source>
        <dbReference type="Ensembl" id="ENSSTUP00000112233.1"/>
    </source>
</evidence>
<accession>A0A674EVA4</accession>
<keyword evidence="1" id="KW-0175">Coiled coil</keyword>
<dbReference type="GeneTree" id="ENSGT00990000212686"/>
<dbReference type="PANTHER" id="PTHR31958">
    <property type="entry name" value="COILED-COIL DOMAIN-CONTAINING PROTEIN 127"/>
    <property type="match status" value="1"/>
</dbReference>
<dbReference type="AlphaFoldDB" id="A0A674EVA4"/>
<feature type="region of interest" description="Disordered" evidence="2">
    <location>
        <begin position="207"/>
        <end position="235"/>
    </location>
</feature>
<dbReference type="Ensembl" id="ENSSTUT00000120143.1">
    <property type="protein sequence ID" value="ENSSTUP00000112233.1"/>
    <property type="gene ID" value="ENSSTUG00000049646.1"/>
</dbReference>
<reference evidence="3" key="2">
    <citation type="submission" date="2025-09" db="UniProtKB">
        <authorList>
            <consortium name="Ensembl"/>
        </authorList>
    </citation>
    <scope>IDENTIFICATION</scope>
</reference>